<dbReference type="RefSeq" id="WP_091528173.1">
    <property type="nucleotide sequence ID" value="NZ_FOLT01000001.1"/>
</dbReference>
<protein>
    <recommendedName>
        <fullName evidence="3">Phage-related protein</fullName>
    </recommendedName>
</protein>
<dbReference type="STRING" id="753702.SAMN04488102_101366"/>
<name>A0A1I1EUK5_9LACT</name>
<dbReference type="AlphaFoldDB" id="A0A1I1EUK5"/>
<proteinExistence type="predicted"/>
<dbReference type="EMBL" id="FOLT01000001">
    <property type="protein sequence ID" value="SFB90855.1"/>
    <property type="molecule type" value="Genomic_DNA"/>
</dbReference>
<organism evidence="1 2">
    <name type="scientific">Alkalibacterium subtropicum</name>
    <dbReference type="NCBI Taxonomy" id="753702"/>
    <lineage>
        <taxon>Bacteria</taxon>
        <taxon>Bacillati</taxon>
        <taxon>Bacillota</taxon>
        <taxon>Bacilli</taxon>
        <taxon>Lactobacillales</taxon>
        <taxon>Carnobacteriaceae</taxon>
        <taxon>Alkalibacterium</taxon>
    </lineage>
</organism>
<evidence type="ECO:0000313" key="2">
    <source>
        <dbReference type="Proteomes" id="UP000199612"/>
    </source>
</evidence>
<evidence type="ECO:0008006" key="3">
    <source>
        <dbReference type="Google" id="ProtNLM"/>
    </source>
</evidence>
<evidence type="ECO:0000313" key="1">
    <source>
        <dbReference type="EMBL" id="SFB90855.1"/>
    </source>
</evidence>
<keyword evidence="2" id="KW-1185">Reference proteome</keyword>
<gene>
    <name evidence="1" type="ORF">SAMN04488102_101366</name>
</gene>
<dbReference type="Gene3D" id="1.20.120.20">
    <property type="entry name" value="Apolipoprotein"/>
    <property type="match status" value="1"/>
</dbReference>
<dbReference type="OrthoDB" id="2137849at2"/>
<dbReference type="Proteomes" id="UP000199612">
    <property type="component" value="Unassembled WGS sequence"/>
</dbReference>
<accession>A0A1I1EUK5</accession>
<reference evidence="2" key="1">
    <citation type="submission" date="2016-10" db="EMBL/GenBank/DDBJ databases">
        <authorList>
            <person name="Varghese N."/>
            <person name="Submissions S."/>
        </authorList>
    </citation>
    <scope>NUCLEOTIDE SEQUENCE [LARGE SCALE GENOMIC DNA]</scope>
    <source>
        <strain evidence="2">DSM 23664</strain>
    </source>
</reference>
<sequence length="734" mass="80149">MGEIFKLFGTIGLNNDEANKGIDETTGKAKKSSGKIAGFFKKAAAVIGGLFVAKKLIDFGAMTVQAAAGAKAMRAQFEQVFQELQPEAQKAIDKLAEEFGMVPNRLKPSMSKMTSMFKGLGLDTEDAMEQATKAVTLSADAAAFYDVAYEQANGSLTSFIKGNYEAGESIGIFANDTQMATYAIKEGVVSSTGEWQKLDEATKQATRLEYAQNMQEMAGATGQAARESDSYENQMGNLKQAWQDFLAIIGGPILAPVVAGLTKVSEWLVIAGEKVQIAQQWFGTFIEQIKQTEAWQMIQEAIQLVIDKFRDFITNFDTIKQNITNSAIWDTLKGYLQALVDFYTGIFSGEGNLGENFVRMFNLIKEIAMPILQDAISFAKDIISQLTAFWNQNGDQIISAVKNLATIVVNTFQFFLPVIRYLVESVWGNIKGVIQGALNIIMGALKIFSGIFTGDWSTMWEGVKQLLKGAVEFAWNLWNLIMMGKLLGGIKNFVKTGISTIKNFFTNMVSGAKTGLSSFSNAWNMAKNAVLKIINGMKSGATKSVNLLKSTVTRVFNSIKSAITNPITTAKNVVKTMIDKIKGFFNFSWKLPKLKMPRFTVKGSANPINWLKEGVPKIGVEWYAKGGILEKATAFGMNGNNLMVGGEAGREAVLPLNKETLGGIGAGVAASMGWSEERIAEKLDLIIDLLANFFADYDPDSQVVMDTGALVGAIKHEINRQLGYDRSLKGRGRS</sequence>